<comment type="subcellular location">
    <subcellularLocation>
        <location evidence="10">Cell membrane</location>
        <topology evidence="10">Peripheral membrane protein</topology>
        <orientation evidence="10">Cytoplasmic side</orientation>
    </subcellularLocation>
</comment>
<feature type="binding site" evidence="10">
    <location>
        <position position="177"/>
    </location>
    <ligand>
        <name>UDP-N-acetyl-alpha-D-glucosamine</name>
        <dbReference type="ChEBI" id="CHEBI:57705"/>
    </ligand>
</feature>
<evidence type="ECO:0000256" key="5">
    <source>
        <dbReference type="ARBA" id="ARBA00022960"/>
    </source>
</evidence>
<dbReference type="InterPro" id="IPR004276">
    <property type="entry name" value="GlycoTrans_28_N"/>
</dbReference>
<dbReference type="Pfam" id="PF03033">
    <property type="entry name" value="Glyco_transf_28"/>
    <property type="match status" value="1"/>
</dbReference>
<keyword evidence="4 10" id="KW-0808">Transferase</keyword>
<comment type="similarity">
    <text evidence="10">Belongs to the glycosyltransferase 28 family. MurG subfamily.</text>
</comment>
<evidence type="ECO:0000256" key="4">
    <source>
        <dbReference type="ARBA" id="ARBA00022679"/>
    </source>
</evidence>
<keyword evidence="5 10" id="KW-0133">Cell shape</keyword>
<dbReference type="NCBIfam" id="TIGR01133">
    <property type="entry name" value="murG"/>
    <property type="match status" value="1"/>
</dbReference>
<dbReference type="GO" id="GO:0008360">
    <property type="term" value="P:regulation of cell shape"/>
    <property type="evidence" value="ECO:0007669"/>
    <property type="project" value="UniProtKB-KW"/>
</dbReference>
<dbReference type="GO" id="GO:0051301">
    <property type="term" value="P:cell division"/>
    <property type="evidence" value="ECO:0007669"/>
    <property type="project" value="UniProtKB-KW"/>
</dbReference>
<feature type="binding site" evidence="10">
    <location>
        <position position="124"/>
    </location>
    <ligand>
        <name>UDP-N-acetyl-alpha-D-glucosamine</name>
        <dbReference type="ChEBI" id="CHEBI:57705"/>
    </ligand>
</feature>
<organism evidence="13 14">
    <name type="scientific">Campylobacter hepaticus</name>
    <dbReference type="NCBI Taxonomy" id="1813019"/>
    <lineage>
        <taxon>Bacteria</taxon>
        <taxon>Pseudomonadati</taxon>
        <taxon>Campylobacterota</taxon>
        <taxon>Epsilonproteobacteria</taxon>
        <taxon>Campylobacterales</taxon>
        <taxon>Campylobacteraceae</taxon>
        <taxon>Campylobacter</taxon>
    </lineage>
</organism>
<dbReference type="Pfam" id="PF04101">
    <property type="entry name" value="Glyco_tran_28_C"/>
    <property type="match status" value="1"/>
</dbReference>
<evidence type="ECO:0000256" key="8">
    <source>
        <dbReference type="ARBA" id="ARBA00023306"/>
    </source>
</evidence>
<dbReference type="PANTHER" id="PTHR21015">
    <property type="entry name" value="UDP-N-ACETYLGLUCOSAMINE--N-ACETYLMURAMYL-(PENTAPEPTIDE) PYROPHOSPHORYL-UNDECAPRENOL N-ACETYLGLUCOSAMINE TRANSFERASE 1"/>
    <property type="match status" value="1"/>
</dbReference>
<keyword evidence="8 10" id="KW-0131">Cell cycle</keyword>
<evidence type="ECO:0000313" key="13">
    <source>
        <dbReference type="EMBL" id="RQD88182.1"/>
    </source>
</evidence>
<comment type="function">
    <text evidence="10">Cell wall formation. Catalyzes the transfer of a GlcNAc subunit on undecaprenyl-pyrophosphoryl-MurNAc-pentapeptide (lipid intermediate I) to form undecaprenyl-pyrophosphoryl-MurNAc-(pentapeptide)GlcNAc (lipid intermediate II).</text>
</comment>
<accession>A0A424Z1X0</accession>
<proteinExistence type="inferred from homology"/>
<dbReference type="Proteomes" id="UP000286095">
    <property type="component" value="Unassembled WGS sequence"/>
</dbReference>
<feature type="binding site" evidence="10">
    <location>
        <begin position="10"/>
        <end position="12"/>
    </location>
    <ligand>
        <name>UDP-N-acetyl-alpha-D-glucosamine</name>
        <dbReference type="ChEBI" id="CHEBI:57705"/>
    </ligand>
</feature>
<dbReference type="HAMAP" id="MF_00033">
    <property type="entry name" value="MurG"/>
    <property type="match status" value="1"/>
</dbReference>
<dbReference type="AlphaFoldDB" id="A0A424Z1X0"/>
<keyword evidence="1 10" id="KW-1003">Cell membrane</keyword>
<dbReference type="GO" id="GO:0050511">
    <property type="term" value="F:undecaprenyldiphospho-muramoylpentapeptide beta-N-acetylglucosaminyltransferase activity"/>
    <property type="evidence" value="ECO:0007669"/>
    <property type="project" value="UniProtKB-UniRule"/>
</dbReference>
<comment type="catalytic activity">
    <reaction evidence="10">
        <text>di-trans,octa-cis-undecaprenyl diphospho-N-acetyl-alpha-D-muramoyl-L-alanyl-D-glutamyl-meso-2,6-diaminopimeloyl-D-alanyl-D-alanine + UDP-N-acetyl-alpha-D-glucosamine = di-trans,octa-cis-undecaprenyl diphospho-[N-acetyl-alpha-D-glucosaminyl-(1-&gt;4)]-N-acetyl-alpha-D-muramoyl-L-alanyl-D-glutamyl-meso-2,6-diaminopimeloyl-D-alanyl-D-alanine + UDP + H(+)</text>
        <dbReference type="Rhea" id="RHEA:31227"/>
        <dbReference type="ChEBI" id="CHEBI:15378"/>
        <dbReference type="ChEBI" id="CHEBI:57705"/>
        <dbReference type="ChEBI" id="CHEBI:58223"/>
        <dbReference type="ChEBI" id="CHEBI:61387"/>
        <dbReference type="ChEBI" id="CHEBI:61388"/>
        <dbReference type="EC" id="2.4.1.227"/>
    </reaction>
</comment>
<evidence type="ECO:0000256" key="3">
    <source>
        <dbReference type="ARBA" id="ARBA00022676"/>
    </source>
</evidence>
<comment type="pathway">
    <text evidence="10">Cell wall biogenesis; peptidoglycan biosynthesis.</text>
</comment>
<dbReference type="Gene3D" id="3.40.50.2000">
    <property type="entry name" value="Glycogen Phosphorylase B"/>
    <property type="match status" value="2"/>
</dbReference>
<keyword evidence="7 10" id="KW-0472">Membrane</keyword>
<dbReference type="PANTHER" id="PTHR21015:SF22">
    <property type="entry name" value="GLYCOSYLTRANSFERASE"/>
    <property type="match status" value="1"/>
</dbReference>
<evidence type="ECO:0000259" key="11">
    <source>
        <dbReference type="Pfam" id="PF03033"/>
    </source>
</evidence>
<keyword evidence="2 10" id="KW-0132">Cell division</keyword>
<dbReference type="SUPFAM" id="SSF53756">
    <property type="entry name" value="UDP-Glycosyltransferase/glycogen phosphorylase"/>
    <property type="match status" value="1"/>
</dbReference>
<evidence type="ECO:0000313" key="14">
    <source>
        <dbReference type="Proteomes" id="UP000286095"/>
    </source>
</evidence>
<evidence type="ECO:0000256" key="7">
    <source>
        <dbReference type="ARBA" id="ARBA00023136"/>
    </source>
</evidence>
<evidence type="ECO:0000256" key="6">
    <source>
        <dbReference type="ARBA" id="ARBA00022984"/>
    </source>
</evidence>
<dbReference type="GO" id="GO:0005886">
    <property type="term" value="C:plasma membrane"/>
    <property type="evidence" value="ECO:0007669"/>
    <property type="project" value="UniProtKB-SubCell"/>
</dbReference>
<evidence type="ECO:0000259" key="12">
    <source>
        <dbReference type="Pfam" id="PF04101"/>
    </source>
</evidence>
<comment type="caution">
    <text evidence="13">The sequence shown here is derived from an EMBL/GenBank/DDBJ whole genome shotgun (WGS) entry which is preliminary data.</text>
</comment>
<dbReference type="InterPro" id="IPR007235">
    <property type="entry name" value="Glyco_trans_28_C"/>
</dbReference>
<comment type="caution">
    <text evidence="10">Lacks conserved residue(s) required for the propagation of feature annotation.</text>
</comment>
<dbReference type="GO" id="GO:0051991">
    <property type="term" value="F:UDP-N-acetyl-D-glucosamine:N-acetylmuramoyl-L-alanyl-D-glutamyl-meso-2,6-diaminopimelyl-D-alanyl-D-alanine-diphosphoundecaprenol 4-beta-N-acetylglucosaminlytransferase activity"/>
    <property type="evidence" value="ECO:0007669"/>
    <property type="project" value="RHEA"/>
</dbReference>
<feature type="domain" description="Glycosyl transferase family 28 C-terminal" evidence="12">
    <location>
        <begin position="171"/>
        <end position="314"/>
    </location>
</feature>
<dbReference type="GO" id="GO:0005975">
    <property type="term" value="P:carbohydrate metabolic process"/>
    <property type="evidence" value="ECO:0007669"/>
    <property type="project" value="InterPro"/>
</dbReference>
<dbReference type="UniPathway" id="UPA00219"/>
<dbReference type="STRING" id="1813019.A2J15_04115"/>
<evidence type="ECO:0000256" key="10">
    <source>
        <dbReference type="HAMAP-Rule" id="MF_00033"/>
    </source>
</evidence>
<keyword evidence="9 10" id="KW-0961">Cell wall biogenesis/degradation</keyword>
<feature type="domain" description="Glycosyltransferase family 28 N-terminal" evidence="11">
    <location>
        <begin position="3"/>
        <end position="142"/>
    </location>
</feature>
<dbReference type="GO" id="GO:0009252">
    <property type="term" value="P:peptidoglycan biosynthetic process"/>
    <property type="evidence" value="ECO:0007669"/>
    <property type="project" value="UniProtKB-UniRule"/>
</dbReference>
<evidence type="ECO:0000256" key="2">
    <source>
        <dbReference type="ARBA" id="ARBA00022618"/>
    </source>
</evidence>
<dbReference type="GO" id="GO:0071555">
    <property type="term" value="P:cell wall organization"/>
    <property type="evidence" value="ECO:0007669"/>
    <property type="project" value="UniProtKB-KW"/>
</dbReference>
<sequence length="342" mass="38567">MTIVLTGGGTGGHLNIVRCLLQSAIKKNINCIYIGSQNGQDKAWFENESAFKEKFFLNSCGVVNQNKISQIYSLIHILKLSQDCKKIFKSHNIKAVFSVGGYSAAPASFAALFSHLPLFIHEQNSKSGSLNLLLKPFAKKFFSAFEKEFTPYPIADKFFNYARIRKEIKNIIFLGGSQGAQFINDLALNLAPKLQKQNINIIHQCGKNDFEKCQKKYQSLNIQADLFDFTPNLEKKMQQADLAISRSGASTLFELCANNLPAIFIPYPYAAKNHQYFNAKFLQDQALCKIFTQNNINLDILFQTILNLNLEDISTRLKNIAQKNGAELLLNKALFNDPTFIR</sequence>
<gene>
    <name evidence="10 13" type="primary">murG</name>
    <name evidence="13" type="ORF">DZD40_02380</name>
</gene>
<evidence type="ECO:0000256" key="9">
    <source>
        <dbReference type="ARBA" id="ARBA00023316"/>
    </source>
</evidence>
<dbReference type="EMBL" id="QURW01000004">
    <property type="protein sequence ID" value="RQD88182.1"/>
    <property type="molecule type" value="Genomic_DNA"/>
</dbReference>
<dbReference type="EC" id="2.4.1.227" evidence="10"/>
<evidence type="ECO:0000256" key="1">
    <source>
        <dbReference type="ARBA" id="ARBA00022475"/>
    </source>
</evidence>
<dbReference type="InterPro" id="IPR006009">
    <property type="entry name" value="GlcNAc_MurG"/>
</dbReference>
<keyword evidence="6 10" id="KW-0573">Peptidoglycan synthesis</keyword>
<dbReference type="CDD" id="cd03785">
    <property type="entry name" value="GT28_MurG"/>
    <property type="match status" value="1"/>
</dbReference>
<reference evidence="13 14" key="1">
    <citation type="submission" date="2018-08" db="EMBL/GenBank/DDBJ databases">
        <title>Survival mechanisms of Campylobacter hepaticus identified by genomic analysis and comparative transcriptomic analysis of in vivo and in vitro derived bacteria.</title>
        <authorList>
            <person name="Van T.T.H."/>
            <person name="Moore R.J."/>
        </authorList>
    </citation>
    <scope>NUCLEOTIDE SEQUENCE [LARGE SCALE GENOMIC DNA]</scope>
    <source>
        <strain evidence="13 14">54L</strain>
    </source>
</reference>
<name>A0A424Z1X0_9BACT</name>
<protein>
    <recommendedName>
        <fullName evidence="10">UDP-N-acetylglucosamine--N-acetylmuramyl-(pentapeptide) pyrophosphoryl-undecaprenol N-acetylglucosamine transferase</fullName>
        <ecNumber evidence="10">2.4.1.227</ecNumber>
    </recommendedName>
    <alternativeName>
        <fullName evidence="10">Undecaprenyl-PP-MurNAc-pentapeptide-UDPGlcNAc GlcNAc transferase</fullName>
    </alternativeName>
</protein>
<keyword evidence="3 10" id="KW-0328">Glycosyltransferase</keyword>
<dbReference type="RefSeq" id="WP_124134296.1">
    <property type="nucleotide sequence ID" value="NZ_QURW01000004.1"/>
</dbReference>
<feature type="binding site" evidence="10">
    <location>
        <position position="275"/>
    </location>
    <ligand>
        <name>UDP-N-acetyl-alpha-D-glucosamine</name>
        <dbReference type="ChEBI" id="CHEBI:57705"/>
    </ligand>
</feature>